<keyword evidence="5 7" id="KW-0472">Membrane</keyword>
<keyword evidence="9" id="KW-1185">Reference proteome</keyword>
<evidence type="ECO:0000256" key="6">
    <source>
        <dbReference type="ARBA" id="ARBA00023306"/>
    </source>
</evidence>
<reference evidence="8" key="2">
    <citation type="submission" date="2020-09" db="EMBL/GenBank/DDBJ databases">
        <authorList>
            <person name="Sun Q."/>
            <person name="Zhou Y."/>
        </authorList>
    </citation>
    <scope>NUCLEOTIDE SEQUENCE</scope>
    <source>
        <strain evidence="8">CGMCC 1.16067</strain>
    </source>
</reference>
<feature type="transmembrane region" description="Helical" evidence="7">
    <location>
        <begin position="65"/>
        <end position="89"/>
    </location>
</feature>
<keyword evidence="4 7" id="KW-1133">Transmembrane helix</keyword>
<gene>
    <name evidence="8" type="ORF">GCM10011519_21840</name>
</gene>
<comment type="caution">
    <text evidence="8">The sequence shown here is derived from an EMBL/GenBank/DDBJ whole genome shotgun (WGS) entry which is preliminary data.</text>
</comment>
<evidence type="ECO:0000313" key="9">
    <source>
        <dbReference type="Proteomes" id="UP000649179"/>
    </source>
</evidence>
<sequence>MSKTKARLPRATGVSGYETSVRRTALAVLLVVVGIAWVTVYLTVARDAAQWQKGLGPKPSDQSGFMAPLGDWNILIGFAILILGLFVSAHPTTPMGRGRGVVIGMLGFPLIGLLWIVLFYFVGNSADVKIPLMDVLGQKNLFLGIAFIAVGFFYAVHWE</sequence>
<protein>
    <recommendedName>
        <fullName evidence="10">Cell division protein CrgA</fullName>
    </recommendedName>
</protein>
<keyword evidence="6" id="KW-0131">Cell cycle</keyword>
<keyword evidence="2" id="KW-0132">Cell division</keyword>
<feature type="transmembrane region" description="Helical" evidence="7">
    <location>
        <begin position="25"/>
        <end position="45"/>
    </location>
</feature>
<evidence type="ECO:0000256" key="2">
    <source>
        <dbReference type="ARBA" id="ARBA00022618"/>
    </source>
</evidence>
<dbReference type="EMBL" id="BMKQ01000001">
    <property type="protein sequence ID" value="GGF47419.1"/>
    <property type="molecule type" value="Genomic_DNA"/>
</dbReference>
<evidence type="ECO:0000256" key="1">
    <source>
        <dbReference type="ARBA" id="ARBA00022475"/>
    </source>
</evidence>
<evidence type="ECO:0000256" key="5">
    <source>
        <dbReference type="ARBA" id="ARBA00023136"/>
    </source>
</evidence>
<accession>A0A917BIN5</accession>
<organism evidence="8 9">
    <name type="scientific">Marmoricola endophyticus</name>
    <dbReference type="NCBI Taxonomy" id="2040280"/>
    <lineage>
        <taxon>Bacteria</taxon>
        <taxon>Bacillati</taxon>
        <taxon>Actinomycetota</taxon>
        <taxon>Actinomycetes</taxon>
        <taxon>Propionibacteriales</taxon>
        <taxon>Nocardioidaceae</taxon>
        <taxon>Marmoricola</taxon>
    </lineage>
</organism>
<reference evidence="8" key="1">
    <citation type="journal article" date="2014" name="Int. J. Syst. Evol. Microbiol.">
        <title>Complete genome sequence of Corynebacterium casei LMG S-19264T (=DSM 44701T), isolated from a smear-ripened cheese.</title>
        <authorList>
            <consortium name="US DOE Joint Genome Institute (JGI-PGF)"/>
            <person name="Walter F."/>
            <person name="Albersmeier A."/>
            <person name="Kalinowski J."/>
            <person name="Ruckert C."/>
        </authorList>
    </citation>
    <scope>NUCLEOTIDE SEQUENCE</scope>
    <source>
        <strain evidence="8">CGMCC 1.16067</strain>
    </source>
</reference>
<dbReference type="Pfam" id="PF06781">
    <property type="entry name" value="CrgA"/>
    <property type="match status" value="2"/>
</dbReference>
<evidence type="ECO:0000256" key="7">
    <source>
        <dbReference type="SAM" id="Phobius"/>
    </source>
</evidence>
<dbReference type="RefSeq" id="WP_229660789.1">
    <property type="nucleotide sequence ID" value="NZ_BMKQ01000001.1"/>
</dbReference>
<dbReference type="InterPro" id="IPR009619">
    <property type="entry name" value="CrgA"/>
</dbReference>
<keyword evidence="1" id="KW-1003">Cell membrane</keyword>
<proteinExistence type="predicted"/>
<name>A0A917BIN5_9ACTN</name>
<evidence type="ECO:0008006" key="10">
    <source>
        <dbReference type="Google" id="ProtNLM"/>
    </source>
</evidence>
<dbReference type="AlphaFoldDB" id="A0A917BIN5"/>
<evidence type="ECO:0000256" key="3">
    <source>
        <dbReference type="ARBA" id="ARBA00022692"/>
    </source>
</evidence>
<evidence type="ECO:0000313" key="8">
    <source>
        <dbReference type="EMBL" id="GGF47419.1"/>
    </source>
</evidence>
<evidence type="ECO:0000256" key="4">
    <source>
        <dbReference type="ARBA" id="ARBA00022989"/>
    </source>
</evidence>
<feature type="transmembrane region" description="Helical" evidence="7">
    <location>
        <begin position="101"/>
        <end position="121"/>
    </location>
</feature>
<dbReference type="Proteomes" id="UP000649179">
    <property type="component" value="Unassembled WGS sequence"/>
</dbReference>
<keyword evidence="3 7" id="KW-0812">Transmembrane</keyword>
<feature type="transmembrane region" description="Helical" evidence="7">
    <location>
        <begin position="141"/>
        <end position="158"/>
    </location>
</feature>
<dbReference type="GO" id="GO:0051301">
    <property type="term" value="P:cell division"/>
    <property type="evidence" value="ECO:0007669"/>
    <property type="project" value="UniProtKB-KW"/>
</dbReference>